<dbReference type="SUPFAM" id="SSF46565">
    <property type="entry name" value="Chaperone J-domain"/>
    <property type="match status" value="1"/>
</dbReference>
<feature type="domain" description="J" evidence="1">
    <location>
        <begin position="251"/>
        <end position="346"/>
    </location>
</feature>
<evidence type="ECO:0000313" key="2">
    <source>
        <dbReference type="EMBL" id="CAI3987581.1"/>
    </source>
</evidence>
<dbReference type="AlphaFoldDB" id="A0A9P1CC53"/>
<dbReference type="EMBL" id="CAMXCT010001180">
    <property type="protein sequence ID" value="CAI3987581.1"/>
    <property type="molecule type" value="Genomic_DNA"/>
</dbReference>
<comment type="caution">
    <text evidence="2">The sequence shown here is derived from an EMBL/GenBank/DDBJ whole genome shotgun (WGS) entry which is preliminary data.</text>
</comment>
<dbReference type="PROSITE" id="PS50076">
    <property type="entry name" value="DNAJ_2"/>
    <property type="match status" value="1"/>
</dbReference>
<dbReference type="PANTHER" id="PTHR45270">
    <property type="entry name" value="OS03G0832900 PROTEIN"/>
    <property type="match status" value="1"/>
</dbReference>
<organism evidence="2">
    <name type="scientific">Cladocopium goreaui</name>
    <dbReference type="NCBI Taxonomy" id="2562237"/>
    <lineage>
        <taxon>Eukaryota</taxon>
        <taxon>Sar</taxon>
        <taxon>Alveolata</taxon>
        <taxon>Dinophyceae</taxon>
        <taxon>Suessiales</taxon>
        <taxon>Symbiodiniaceae</taxon>
        <taxon>Cladocopium</taxon>
    </lineage>
</organism>
<dbReference type="Gene3D" id="3.60.40.10">
    <property type="entry name" value="PPM-type phosphatase domain"/>
    <property type="match status" value="1"/>
</dbReference>
<evidence type="ECO:0000313" key="3">
    <source>
        <dbReference type="EMBL" id="CAL1140956.1"/>
    </source>
</evidence>
<dbReference type="EMBL" id="CAMXCT030001180">
    <property type="protein sequence ID" value="CAL4774893.1"/>
    <property type="molecule type" value="Genomic_DNA"/>
</dbReference>
<dbReference type="CDD" id="cd06257">
    <property type="entry name" value="DnaJ"/>
    <property type="match status" value="1"/>
</dbReference>
<dbReference type="InterPro" id="IPR036457">
    <property type="entry name" value="PPM-type-like_dom_sf"/>
</dbReference>
<sequence length="378" mass="40710">MAFDPVKGRYLKVDSVTNSYVDCDMPHDPIEYPLVVNTGASLVGQTDEDLNAPDRPRSMLLKELVKTGAAMKTPLFFLDQPAACFALFDGVRGGAAVEWCSKHFHTKLLPQLSASITSWHDPDLRDLFQSILAELDVQLVQQAGCCWEGVSVSIALLLGDRLVVASLGGTHALVIGPNGSWRALDGRHSPVSAEEQKRIKAVGAEIEGEASGCGVVQAPFVHKSLRPREWQIQEETTAEEEVRRVLEASPDVFATLGLSPEDTVDGKAARSSYKKLALKVHPDKAPEELKVKRGTGKGELPVRAKEAFDKVEKAAAAVEATAVTVLGAEDDVTPEEELREQITKLGMLTDGNYGHPDQAEAVRMIEEAAEAIAAGGAK</sequence>
<dbReference type="Gene3D" id="1.10.287.110">
    <property type="entry name" value="DnaJ domain"/>
    <property type="match status" value="1"/>
</dbReference>
<dbReference type="InterPro" id="IPR036869">
    <property type="entry name" value="J_dom_sf"/>
</dbReference>
<gene>
    <name evidence="2" type="ORF">C1SCF055_LOCUS14840</name>
</gene>
<name>A0A9P1CC53_9DINO</name>
<dbReference type="SUPFAM" id="SSF81606">
    <property type="entry name" value="PP2C-like"/>
    <property type="match status" value="1"/>
</dbReference>
<proteinExistence type="predicted"/>
<dbReference type="OrthoDB" id="441022at2759"/>
<keyword evidence="5" id="KW-1185">Reference proteome</keyword>
<evidence type="ECO:0000313" key="4">
    <source>
        <dbReference type="EMBL" id="CAL4774893.1"/>
    </source>
</evidence>
<protein>
    <submittedName>
        <fullName evidence="4">Probable protein phosphatase 2C 69 (AtPP2C69)</fullName>
    </submittedName>
</protein>
<reference evidence="3" key="2">
    <citation type="submission" date="2024-04" db="EMBL/GenBank/DDBJ databases">
        <authorList>
            <person name="Chen Y."/>
            <person name="Shah S."/>
            <person name="Dougan E. K."/>
            <person name="Thang M."/>
            <person name="Chan C."/>
        </authorList>
    </citation>
    <scope>NUCLEOTIDE SEQUENCE [LARGE SCALE GENOMIC DNA]</scope>
</reference>
<reference evidence="2" key="1">
    <citation type="submission" date="2022-10" db="EMBL/GenBank/DDBJ databases">
        <authorList>
            <person name="Chen Y."/>
            <person name="Dougan E. K."/>
            <person name="Chan C."/>
            <person name="Rhodes N."/>
            <person name="Thang M."/>
        </authorList>
    </citation>
    <scope>NUCLEOTIDE SEQUENCE</scope>
</reference>
<dbReference type="EMBL" id="CAMXCT020001180">
    <property type="protein sequence ID" value="CAL1140956.1"/>
    <property type="molecule type" value="Genomic_DNA"/>
</dbReference>
<dbReference type="InterPro" id="IPR001932">
    <property type="entry name" value="PPM-type_phosphatase-like_dom"/>
</dbReference>
<dbReference type="InterPro" id="IPR001623">
    <property type="entry name" value="DnaJ_domain"/>
</dbReference>
<evidence type="ECO:0000313" key="5">
    <source>
        <dbReference type="Proteomes" id="UP001152797"/>
    </source>
</evidence>
<evidence type="ECO:0000259" key="1">
    <source>
        <dbReference type="PROSITE" id="PS50076"/>
    </source>
</evidence>
<dbReference type="Proteomes" id="UP001152797">
    <property type="component" value="Unassembled WGS sequence"/>
</dbReference>
<dbReference type="PANTHER" id="PTHR45270:SF4">
    <property type="entry name" value="CHAPERONE DNAJ-DOMAIN SUPERFAMILY PROTEIN"/>
    <property type="match status" value="1"/>
</dbReference>
<accession>A0A9P1CC53</accession>
<dbReference type="Pfam" id="PF00481">
    <property type="entry name" value="PP2C"/>
    <property type="match status" value="1"/>
</dbReference>